<dbReference type="AlphaFoldDB" id="A0A6M9PWQ7"/>
<dbReference type="KEGG" id="ptrp:DCO17_03170"/>
<sequence>MIALICKTSFANDAHSPVETAHSEAKASSSNNGDPFVGPASEAKKLYRRYKKATDKAITAIACVRSPSCIEPEDEVLRYSKEALRILQKLDELSAEGDIQANYYRGLIAYERGVYYDSQAEIITHPDFILTATVYRRYAKQQFLLAEKYLAVPAKEKNPYACQYLGNVYSSTILGAPRKDKATNYYYTAAIEFINQGNKIEGAKMYNAMKENANPADSRIVEVYAKLHNEEPIASWRKLPSDLVQKPASKKTQQH</sequence>
<dbReference type="InterPro" id="IPR011990">
    <property type="entry name" value="TPR-like_helical_dom_sf"/>
</dbReference>
<keyword evidence="2" id="KW-1185">Reference proteome</keyword>
<proteinExistence type="predicted"/>
<reference evidence="1 2" key="1">
    <citation type="submission" date="2018-04" db="EMBL/GenBank/DDBJ databases">
        <title>Polynucleobacter sp. UH21B genome.</title>
        <authorList>
            <person name="Hahn M.W."/>
        </authorList>
    </citation>
    <scope>NUCLEOTIDE SEQUENCE [LARGE SCALE GENOMIC DNA]</scope>
    <source>
        <strain evidence="1 2">MWH-UH21B</strain>
    </source>
</reference>
<evidence type="ECO:0008006" key="3">
    <source>
        <dbReference type="Google" id="ProtNLM"/>
    </source>
</evidence>
<accession>A0A6M9PWQ7</accession>
<name>A0A6M9PWQ7_9BURK</name>
<protein>
    <recommendedName>
        <fullName evidence="3">Sel1 repeat family protein</fullName>
    </recommendedName>
</protein>
<dbReference type="Proteomes" id="UP000503312">
    <property type="component" value="Chromosome"/>
</dbReference>
<dbReference type="EMBL" id="CP028942">
    <property type="protein sequence ID" value="QKM64322.1"/>
    <property type="molecule type" value="Genomic_DNA"/>
</dbReference>
<gene>
    <name evidence="1" type="ORF">DCO17_03170</name>
</gene>
<dbReference type="Gene3D" id="1.25.40.10">
    <property type="entry name" value="Tetratricopeptide repeat domain"/>
    <property type="match status" value="1"/>
</dbReference>
<organism evidence="1 2">
    <name type="scientific">Polynucleobacter tropicus</name>
    <dbReference type="NCBI Taxonomy" id="1743174"/>
    <lineage>
        <taxon>Bacteria</taxon>
        <taxon>Pseudomonadati</taxon>
        <taxon>Pseudomonadota</taxon>
        <taxon>Betaproteobacteria</taxon>
        <taxon>Burkholderiales</taxon>
        <taxon>Burkholderiaceae</taxon>
        <taxon>Polynucleobacter</taxon>
    </lineage>
</organism>
<evidence type="ECO:0000313" key="2">
    <source>
        <dbReference type="Proteomes" id="UP000503312"/>
    </source>
</evidence>
<evidence type="ECO:0000313" key="1">
    <source>
        <dbReference type="EMBL" id="QKM64322.1"/>
    </source>
</evidence>